<gene>
    <name evidence="2" type="ORF">I316_00178</name>
</gene>
<reference evidence="2 3" key="1">
    <citation type="submission" date="2013-07" db="EMBL/GenBank/DDBJ databases">
        <title>The Genome Sequence of Cryptococcus heveanensis BCC8398.</title>
        <authorList>
            <consortium name="The Broad Institute Genome Sequencing Platform"/>
            <person name="Cuomo C."/>
            <person name="Litvintseva A."/>
            <person name="Chen Y."/>
            <person name="Heitman J."/>
            <person name="Sun S."/>
            <person name="Springer D."/>
            <person name="Dromer F."/>
            <person name="Young S.K."/>
            <person name="Zeng Q."/>
            <person name="Gargeya S."/>
            <person name="Fitzgerald M."/>
            <person name="Abouelleil A."/>
            <person name="Alvarado L."/>
            <person name="Berlin A.M."/>
            <person name="Chapman S.B."/>
            <person name="Dewar J."/>
            <person name="Goldberg J."/>
            <person name="Griggs A."/>
            <person name="Gujja S."/>
            <person name="Hansen M."/>
            <person name="Howarth C."/>
            <person name="Imamovic A."/>
            <person name="Larimer J."/>
            <person name="McCowan C."/>
            <person name="Murphy C."/>
            <person name="Pearson M."/>
            <person name="Priest M."/>
            <person name="Roberts A."/>
            <person name="Saif S."/>
            <person name="Shea T."/>
            <person name="Sykes S."/>
            <person name="Wortman J."/>
            <person name="Nusbaum C."/>
            <person name="Birren B."/>
        </authorList>
    </citation>
    <scope>NUCLEOTIDE SEQUENCE [LARGE SCALE GENOMIC DNA]</scope>
    <source>
        <strain evidence="2 3">BCC8398</strain>
    </source>
</reference>
<dbReference type="AlphaFoldDB" id="A0A1B9H3V4"/>
<dbReference type="PANTHER" id="PTHR28031:SF1">
    <property type="entry name" value="PROLINE-RICH PROTEIN HUA1"/>
    <property type="match status" value="1"/>
</dbReference>
<sequence>MSAFAPPSGPPPSHQSHAQDPASLSADDIPNDPPPAYTPTAATGTAGGGAPSSSSSSANPNGGHGETTLEVGPSRMDFSGPPPLPDRLENNITGVGTGYGRRPDHALGSQPTGDSSSTGYSAWGVSGQASGWRPPPPPHHPSTSSTSGYAAPSGPPPSALSGKDDPFSDTNQSSSSGAGPSSSRPPPPPSAQQQQDTSPTEAPTPGRPLLHRGQLLVYPKGHWCHKCGNTGYKANDPSNPHESDWKKYGKPYNSALAASYTTSTQPGTNPSVTSSANFQRPLPSFPHPQQQQPQHQQNPYGHLPPPPGSWGSYPGQSAHFAPQPRPPPPMTMPQHHYMPHMGGGGQQQIFVQKTPGPIPPGALVVGPGDPRIGGVPCHRCGGSGREVDFFFGFDEGRCYACRGLGRLF</sequence>
<dbReference type="STRING" id="1296120.A0A1B9H3V4"/>
<dbReference type="EMBL" id="KI669492">
    <property type="protein sequence ID" value="OCF37954.1"/>
    <property type="molecule type" value="Genomic_DNA"/>
</dbReference>
<feature type="region of interest" description="Disordered" evidence="1">
    <location>
        <begin position="259"/>
        <end position="341"/>
    </location>
</feature>
<reference evidence="3" key="2">
    <citation type="submission" date="2013-12" db="EMBL/GenBank/DDBJ databases">
        <title>Evolution of pathogenesis and genome organization in the Tremellales.</title>
        <authorList>
            <person name="Cuomo C."/>
            <person name="Litvintseva A."/>
            <person name="Heitman J."/>
            <person name="Chen Y."/>
            <person name="Sun S."/>
            <person name="Springer D."/>
            <person name="Dromer F."/>
            <person name="Young S."/>
            <person name="Zeng Q."/>
            <person name="Chapman S."/>
            <person name="Gujja S."/>
            <person name="Saif S."/>
            <person name="Birren B."/>
        </authorList>
    </citation>
    <scope>NUCLEOTIDE SEQUENCE [LARGE SCALE GENOMIC DNA]</scope>
    <source>
        <strain evidence="3">BCC8398</strain>
    </source>
</reference>
<organism evidence="2 3">
    <name type="scientific">Kwoniella heveanensis BCC8398</name>
    <dbReference type="NCBI Taxonomy" id="1296120"/>
    <lineage>
        <taxon>Eukaryota</taxon>
        <taxon>Fungi</taxon>
        <taxon>Dikarya</taxon>
        <taxon>Basidiomycota</taxon>
        <taxon>Agaricomycotina</taxon>
        <taxon>Tremellomycetes</taxon>
        <taxon>Tremellales</taxon>
        <taxon>Cryptococcaceae</taxon>
        <taxon>Kwoniella</taxon>
    </lineage>
</organism>
<evidence type="ECO:0000256" key="1">
    <source>
        <dbReference type="SAM" id="MobiDB-lite"/>
    </source>
</evidence>
<evidence type="ECO:0000313" key="3">
    <source>
        <dbReference type="Proteomes" id="UP000092666"/>
    </source>
</evidence>
<feature type="compositionally biased region" description="Low complexity" evidence="1">
    <location>
        <begin position="287"/>
        <end position="297"/>
    </location>
</feature>
<protein>
    <submittedName>
        <fullName evidence="2">Uncharacterized protein</fullName>
    </submittedName>
</protein>
<dbReference type="Proteomes" id="UP000092666">
    <property type="component" value="Unassembled WGS sequence"/>
</dbReference>
<proteinExistence type="predicted"/>
<name>A0A1B9H3V4_9TREE</name>
<feature type="compositionally biased region" description="Polar residues" evidence="1">
    <location>
        <begin position="109"/>
        <end position="120"/>
    </location>
</feature>
<keyword evidence="3" id="KW-1185">Reference proteome</keyword>
<evidence type="ECO:0000313" key="2">
    <source>
        <dbReference type="EMBL" id="OCF37954.1"/>
    </source>
</evidence>
<accession>A0A1B9H3V4</accession>
<feature type="region of interest" description="Disordered" evidence="1">
    <location>
        <begin position="1"/>
        <end position="214"/>
    </location>
</feature>
<dbReference type="InterPro" id="IPR038910">
    <property type="entry name" value="Hua1-like"/>
</dbReference>
<feature type="compositionally biased region" description="Polar residues" evidence="1">
    <location>
        <begin position="259"/>
        <end position="278"/>
    </location>
</feature>
<feature type="compositionally biased region" description="Low complexity" evidence="1">
    <location>
        <begin position="141"/>
        <end position="152"/>
    </location>
</feature>
<feature type="compositionally biased region" description="Low complexity" evidence="1">
    <location>
        <begin position="172"/>
        <end position="182"/>
    </location>
</feature>
<dbReference type="PANTHER" id="PTHR28031">
    <property type="entry name" value="PROLINE-RICH PROTEIN HUA1"/>
    <property type="match status" value="1"/>
</dbReference>
<dbReference type="GO" id="GO:0005737">
    <property type="term" value="C:cytoplasm"/>
    <property type="evidence" value="ECO:0007669"/>
    <property type="project" value="TreeGrafter"/>
</dbReference>
<feature type="compositionally biased region" description="Low complexity" evidence="1">
    <location>
        <begin position="51"/>
        <end position="61"/>
    </location>
</feature>
<dbReference type="OrthoDB" id="2405700at2759"/>